<dbReference type="RefSeq" id="WP_089772289.1">
    <property type="nucleotide sequence ID" value="NZ_FNTX01000001.1"/>
</dbReference>
<gene>
    <name evidence="2" type="ORF">SAMN04488554_1428</name>
</gene>
<organism evidence="2 3">
    <name type="scientific">Ruania alba</name>
    <dbReference type="NCBI Taxonomy" id="648782"/>
    <lineage>
        <taxon>Bacteria</taxon>
        <taxon>Bacillati</taxon>
        <taxon>Actinomycetota</taxon>
        <taxon>Actinomycetes</taxon>
        <taxon>Micrococcales</taxon>
        <taxon>Ruaniaceae</taxon>
        <taxon>Ruania</taxon>
    </lineage>
</organism>
<sequence length="107" mass="11452">MKRLLWVGVGVGITVVVLRQVGKANERVGAITQAVSPAGLAGSITSLATAAKDLTDQLRSSMAEHEQSLTAALLPSEEETSRARTVRADRERRAADVWPDDVDIDDL</sequence>
<keyword evidence="3" id="KW-1185">Reference proteome</keyword>
<feature type="region of interest" description="Disordered" evidence="1">
    <location>
        <begin position="61"/>
        <end position="92"/>
    </location>
</feature>
<evidence type="ECO:0000313" key="2">
    <source>
        <dbReference type="EMBL" id="SEE06180.1"/>
    </source>
</evidence>
<feature type="compositionally biased region" description="Basic and acidic residues" evidence="1">
    <location>
        <begin position="79"/>
        <end position="92"/>
    </location>
</feature>
<dbReference type="EMBL" id="FNTX01000001">
    <property type="protein sequence ID" value="SEE06180.1"/>
    <property type="molecule type" value="Genomic_DNA"/>
</dbReference>
<dbReference type="AlphaFoldDB" id="A0A1H5FRT0"/>
<dbReference type="OrthoDB" id="5149282at2"/>
<evidence type="ECO:0000313" key="3">
    <source>
        <dbReference type="Proteomes" id="UP000199220"/>
    </source>
</evidence>
<dbReference type="Proteomes" id="UP000199220">
    <property type="component" value="Unassembled WGS sequence"/>
</dbReference>
<reference evidence="3" key="1">
    <citation type="submission" date="2016-10" db="EMBL/GenBank/DDBJ databases">
        <authorList>
            <person name="Varghese N."/>
            <person name="Submissions S."/>
        </authorList>
    </citation>
    <scope>NUCLEOTIDE SEQUENCE [LARGE SCALE GENOMIC DNA]</scope>
    <source>
        <strain evidence="3">DSM 21368</strain>
    </source>
</reference>
<protein>
    <submittedName>
        <fullName evidence="2">Uncharacterized protein</fullName>
    </submittedName>
</protein>
<name>A0A1H5FRT0_9MICO</name>
<dbReference type="STRING" id="648782.SAMN04488554_1428"/>
<proteinExistence type="predicted"/>
<accession>A0A1H5FRT0</accession>
<evidence type="ECO:0000256" key="1">
    <source>
        <dbReference type="SAM" id="MobiDB-lite"/>
    </source>
</evidence>